<keyword evidence="1" id="KW-1133">Transmembrane helix</keyword>
<dbReference type="EMBL" id="QQTP01000003">
    <property type="protein sequence ID" value="RDJ26876.1"/>
    <property type="molecule type" value="Genomic_DNA"/>
</dbReference>
<evidence type="ECO:0000313" key="4">
    <source>
        <dbReference type="Proteomes" id="UP000255207"/>
    </source>
</evidence>
<evidence type="ECO:0000313" key="3">
    <source>
        <dbReference type="EMBL" id="RDJ26876.1"/>
    </source>
</evidence>
<dbReference type="AlphaFoldDB" id="A0A370L9F1"/>
<comment type="caution">
    <text evidence="3">The sequence shown here is derived from an EMBL/GenBank/DDBJ whole genome shotgun (WGS) entry which is preliminary data.</text>
</comment>
<protein>
    <submittedName>
        <fullName evidence="3">Pilus assembly protein</fullName>
    </submittedName>
</protein>
<keyword evidence="1" id="KW-0472">Membrane</keyword>
<keyword evidence="1" id="KW-0812">Transmembrane</keyword>
<dbReference type="Proteomes" id="UP000255207">
    <property type="component" value="Unassembled WGS sequence"/>
</dbReference>
<feature type="transmembrane region" description="Helical" evidence="1">
    <location>
        <begin position="40"/>
        <end position="62"/>
    </location>
</feature>
<name>A0A370L9F1_9HYPH</name>
<evidence type="ECO:0000256" key="1">
    <source>
        <dbReference type="SAM" id="Phobius"/>
    </source>
</evidence>
<feature type="domain" description="TadE-like" evidence="2">
    <location>
        <begin position="34"/>
        <end position="76"/>
    </location>
</feature>
<dbReference type="OrthoDB" id="7349713at2"/>
<gene>
    <name evidence="3" type="ORF">DWE98_08495</name>
</gene>
<dbReference type="RefSeq" id="WP_114828760.1">
    <property type="nucleotide sequence ID" value="NZ_QQTO01000001.1"/>
</dbReference>
<dbReference type="InterPro" id="IPR012495">
    <property type="entry name" value="TadE-like_dom"/>
</dbReference>
<accession>A0A370L9F1</accession>
<sequence length="202" mass="21971">MAVHPYDGQDEAILQCGTRRRWRRLVQFPRDQGGATAVEFTLVAIPFFALIFAIIELALMFWTGQELETAVSQVSRRLLTGEARQRYTSPDPKKNTDKFKQDICGAASLLVDCAKLTIDVRTYGSFANADTGTAGSSPLQGGTLNTEGFGFTQPTGGQIVVVRAVLAYPVIFAGWSNVLANINGTSERALTASTAFRTEPFQ</sequence>
<proteinExistence type="predicted"/>
<dbReference type="Pfam" id="PF07811">
    <property type="entry name" value="TadE"/>
    <property type="match status" value="1"/>
</dbReference>
<reference evidence="4" key="1">
    <citation type="submission" date="2018-07" db="EMBL/GenBank/DDBJ databases">
        <authorList>
            <person name="Safronova V.I."/>
            <person name="Chirak E.R."/>
            <person name="Sazanova A.L."/>
        </authorList>
    </citation>
    <scope>NUCLEOTIDE SEQUENCE [LARGE SCALE GENOMIC DNA]</scope>
    <source>
        <strain evidence="4">RCAM04685</strain>
    </source>
</reference>
<keyword evidence="4" id="KW-1185">Reference proteome</keyword>
<evidence type="ECO:0000259" key="2">
    <source>
        <dbReference type="Pfam" id="PF07811"/>
    </source>
</evidence>
<organism evidence="3 4">
    <name type="scientific">Bosea caraganae</name>
    <dbReference type="NCBI Taxonomy" id="2763117"/>
    <lineage>
        <taxon>Bacteria</taxon>
        <taxon>Pseudomonadati</taxon>
        <taxon>Pseudomonadota</taxon>
        <taxon>Alphaproteobacteria</taxon>
        <taxon>Hyphomicrobiales</taxon>
        <taxon>Boseaceae</taxon>
        <taxon>Bosea</taxon>
    </lineage>
</organism>